<dbReference type="PANTHER" id="PTHR30055">
    <property type="entry name" value="HTH-TYPE TRANSCRIPTIONAL REGULATOR RUTR"/>
    <property type="match status" value="1"/>
</dbReference>
<dbReference type="InterPro" id="IPR001647">
    <property type="entry name" value="HTH_TetR"/>
</dbReference>
<dbReference type="PROSITE" id="PS50977">
    <property type="entry name" value="HTH_TETR_2"/>
    <property type="match status" value="1"/>
</dbReference>
<accession>A0ABP7KWU3</accession>
<gene>
    <name evidence="4" type="ORF">GCM10022381_32300</name>
</gene>
<keyword evidence="5" id="KW-1185">Reference proteome</keyword>
<dbReference type="Pfam" id="PF14246">
    <property type="entry name" value="TetR_C_7"/>
    <property type="match status" value="1"/>
</dbReference>
<evidence type="ECO:0000259" key="3">
    <source>
        <dbReference type="PROSITE" id="PS50977"/>
    </source>
</evidence>
<feature type="DNA-binding region" description="H-T-H motif" evidence="2">
    <location>
        <begin position="38"/>
        <end position="57"/>
    </location>
</feature>
<dbReference type="InterPro" id="IPR039536">
    <property type="entry name" value="TetR_C_Proteobacteria"/>
</dbReference>
<dbReference type="EMBL" id="BAABCN010000012">
    <property type="protein sequence ID" value="GAA3887914.1"/>
    <property type="molecule type" value="Genomic_DNA"/>
</dbReference>
<dbReference type="InterPro" id="IPR009057">
    <property type="entry name" value="Homeodomain-like_sf"/>
</dbReference>
<name>A0ABP7KWU3_9MICO</name>
<evidence type="ECO:0000313" key="5">
    <source>
        <dbReference type="Proteomes" id="UP001501803"/>
    </source>
</evidence>
<dbReference type="InterPro" id="IPR050109">
    <property type="entry name" value="HTH-type_TetR-like_transc_reg"/>
</dbReference>
<organism evidence="4 5">
    <name type="scientific">Leifsonia kafniensis</name>
    <dbReference type="NCBI Taxonomy" id="475957"/>
    <lineage>
        <taxon>Bacteria</taxon>
        <taxon>Bacillati</taxon>
        <taxon>Actinomycetota</taxon>
        <taxon>Actinomycetes</taxon>
        <taxon>Micrococcales</taxon>
        <taxon>Microbacteriaceae</taxon>
        <taxon>Leifsonia</taxon>
    </lineage>
</organism>
<protein>
    <submittedName>
        <fullName evidence="4">TetR/AcrR family transcriptional regulator</fullName>
    </submittedName>
</protein>
<sequence length="217" mass="23447">MTAPSTKKSLREGSATKRAAILAAARELFLRDGFERTSMDAVAAQATVSKRTVYDYYGDKVRLLAEVVEDAGESLLRALYTALDEHLADDVAIRTMQDLEQALAAFVIEIGTTVVGSADYAAALTLTKEHRALLPVAPTLLDSAAPEEAIAERLAHFAERGLLDISDPRQAADHFTALTVLLAYNNQPDPARADPDEVRRSMTAGVGVFMRAYAARP</sequence>
<reference evidence="5" key="1">
    <citation type="journal article" date="2019" name="Int. J. Syst. Evol. Microbiol.">
        <title>The Global Catalogue of Microorganisms (GCM) 10K type strain sequencing project: providing services to taxonomists for standard genome sequencing and annotation.</title>
        <authorList>
            <consortium name="The Broad Institute Genomics Platform"/>
            <consortium name="The Broad Institute Genome Sequencing Center for Infectious Disease"/>
            <person name="Wu L."/>
            <person name="Ma J."/>
        </authorList>
    </citation>
    <scope>NUCLEOTIDE SEQUENCE [LARGE SCALE GENOMIC DNA]</scope>
    <source>
        <strain evidence="5">JCM 17021</strain>
    </source>
</reference>
<dbReference type="SUPFAM" id="SSF46689">
    <property type="entry name" value="Homeodomain-like"/>
    <property type="match status" value="1"/>
</dbReference>
<evidence type="ECO:0000256" key="2">
    <source>
        <dbReference type="PROSITE-ProRule" id="PRU00335"/>
    </source>
</evidence>
<dbReference type="Proteomes" id="UP001501803">
    <property type="component" value="Unassembled WGS sequence"/>
</dbReference>
<proteinExistence type="predicted"/>
<dbReference type="PANTHER" id="PTHR30055:SF146">
    <property type="entry name" value="HTH-TYPE TRANSCRIPTIONAL DUAL REGULATOR CECR"/>
    <property type="match status" value="1"/>
</dbReference>
<dbReference type="Pfam" id="PF00440">
    <property type="entry name" value="TetR_N"/>
    <property type="match status" value="1"/>
</dbReference>
<evidence type="ECO:0000313" key="4">
    <source>
        <dbReference type="EMBL" id="GAA3887914.1"/>
    </source>
</evidence>
<evidence type="ECO:0000256" key="1">
    <source>
        <dbReference type="ARBA" id="ARBA00023125"/>
    </source>
</evidence>
<comment type="caution">
    <text evidence="4">The sequence shown here is derived from an EMBL/GenBank/DDBJ whole genome shotgun (WGS) entry which is preliminary data.</text>
</comment>
<dbReference type="Gene3D" id="1.10.357.10">
    <property type="entry name" value="Tetracycline Repressor, domain 2"/>
    <property type="match status" value="1"/>
</dbReference>
<dbReference type="RefSeq" id="WP_345068575.1">
    <property type="nucleotide sequence ID" value="NZ_BAABCN010000012.1"/>
</dbReference>
<feature type="domain" description="HTH tetR-type" evidence="3">
    <location>
        <begin position="15"/>
        <end position="75"/>
    </location>
</feature>
<dbReference type="PRINTS" id="PR00455">
    <property type="entry name" value="HTHTETR"/>
</dbReference>
<keyword evidence="1 2" id="KW-0238">DNA-binding</keyword>